<dbReference type="HOGENOM" id="CLU_3047656_0_0_5"/>
<gene>
    <name evidence="2" type="ORF">Rumeso_05001</name>
</gene>
<dbReference type="InterPro" id="IPR013321">
    <property type="entry name" value="Arc_rbn_hlx_hlx"/>
</dbReference>
<sequence>MSSAAVDKFVIRLPDGLRQAIKEAAACNRRTMNAEIVFHLERIFREAPQHDAAA</sequence>
<dbReference type="GO" id="GO:0006355">
    <property type="term" value="P:regulation of DNA-templated transcription"/>
    <property type="evidence" value="ECO:0007669"/>
    <property type="project" value="InterPro"/>
</dbReference>
<name>A0A017HBC6_9RHOB</name>
<keyword evidence="3" id="KW-1185">Reference proteome</keyword>
<protein>
    <recommendedName>
        <fullName evidence="1">Arc-like DNA binding domain-containing protein</fullName>
    </recommendedName>
</protein>
<dbReference type="InterPro" id="IPR005569">
    <property type="entry name" value="Arc_DNA-bd_dom"/>
</dbReference>
<dbReference type="AlphaFoldDB" id="A0A017HBC6"/>
<dbReference type="SUPFAM" id="SSF47598">
    <property type="entry name" value="Ribbon-helix-helix"/>
    <property type="match status" value="1"/>
</dbReference>
<dbReference type="RefSeq" id="WP_156363075.1">
    <property type="nucleotide sequence ID" value="NZ_KK088637.1"/>
</dbReference>
<evidence type="ECO:0000313" key="3">
    <source>
        <dbReference type="Proteomes" id="UP000019666"/>
    </source>
</evidence>
<feature type="domain" description="Arc-like DNA binding" evidence="1">
    <location>
        <begin position="6"/>
        <end position="42"/>
    </location>
</feature>
<accession>A0A017HBC6</accession>
<dbReference type="STRING" id="442562.Rumeso_05001"/>
<dbReference type="Gene3D" id="1.10.1220.10">
    <property type="entry name" value="Met repressor-like"/>
    <property type="match status" value="1"/>
</dbReference>
<proteinExistence type="predicted"/>
<dbReference type="Proteomes" id="UP000019666">
    <property type="component" value="Unassembled WGS sequence"/>
</dbReference>
<evidence type="ECO:0000313" key="2">
    <source>
        <dbReference type="EMBL" id="EYD71600.1"/>
    </source>
</evidence>
<dbReference type="GO" id="GO:0003677">
    <property type="term" value="F:DNA binding"/>
    <property type="evidence" value="ECO:0007669"/>
    <property type="project" value="InterPro"/>
</dbReference>
<organism evidence="2 3">
    <name type="scientific">Rubellimicrobium mesophilum DSM 19309</name>
    <dbReference type="NCBI Taxonomy" id="442562"/>
    <lineage>
        <taxon>Bacteria</taxon>
        <taxon>Pseudomonadati</taxon>
        <taxon>Pseudomonadota</taxon>
        <taxon>Alphaproteobacteria</taxon>
        <taxon>Rhodobacterales</taxon>
        <taxon>Roseobacteraceae</taxon>
        <taxon>Rubellimicrobium</taxon>
    </lineage>
</organism>
<dbReference type="InterPro" id="IPR010985">
    <property type="entry name" value="Ribbon_hlx_hlx"/>
</dbReference>
<dbReference type="EMBL" id="AOSK01000136">
    <property type="protein sequence ID" value="EYD71600.1"/>
    <property type="molecule type" value="Genomic_DNA"/>
</dbReference>
<evidence type="ECO:0000259" key="1">
    <source>
        <dbReference type="Pfam" id="PF03869"/>
    </source>
</evidence>
<dbReference type="OrthoDB" id="6890552at2"/>
<comment type="caution">
    <text evidence="2">The sequence shown here is derived from an EMBL/GenBank/DDBJ whole genome shotgun (WGS) entry which is preliminary data.</text>
</comment>
<dbReference type="Pfam" id="PF03869">
    <property type="entry name" value="Arc"/>
    <property type="match status" value="1"/>
</dbReference>
<reference evidence="2 3" key="1">
    <citation type="submission" date="2013-02" db="EMBL/GenBank/DDBJ databases">
        <authorList>
            <person name="Fiebig A."/>
            <person name="Goeker M."/>
            <person name="Klenk H.-P.P."/>
        </authorList>
    </citation>
    <scope>NUCLEOTIDE SEQUENCE [LARGE SCALE GENOMIC DNA]</scope>
    <source>
        <strain evidence="2 3">DSM 19309</strain>
    </source>
</reference>